<dbReference type="Pfam" id="PF18050">
    <property type="entry name" value="Cyclophil_like2"/>
    <property type="match status" value="1"/>
</dbReference>
<proteinExistence type="predicted"/>
<gene>
    <name evidence="2" type="ORF">E7Z75_03830</name>
</gene>
<name>A0A8T3VQM1_METOL</name>
<comment type="caution">
    <text evidence="2">The sequence shown here is derived from an EMBL/GenBank/DDBJ whole genome shotgun (WGS) entry which is preliminary data.</text>
</comment>
<dbReference type="InterPro" id="IPR041183">
    <property type="entry name" value="Cyclophilin-like"/>
</dbReference>
<organism evidence="2 3">
    <name type="scientific">Methanobrevibacter olleyae</name>
    <dbReference type="NCBI Taxonomy" id="294671"/>
    <lineage>
        <taxon>Archaea</taxon>
        <taxon>Methanobacteriati</taxon>
        <taxon>Methanobacteriota</taxon>
        <taxon>Methanomada group</taxon>
        <taxon>Methanobacteria</taxon>
        <taxon>Methanobacteriales</taxon>
        <taxon>Methanobacteriaceae</taxon>
        <taxon>Methanobrevibacter</taxon>
    </lineage>
</organism>
<dbReference type="Proteomes" id="UP000732619">
    <property type="component" value="Unassembled WGS sequence"/>
</dbReference>
<dbReference type="EMBL" id="SUTG01000012">
    <property type="protein sequence ID" value="MBE6512270.1"/>
    <property type="molecule type" value="Genomic_DNA"/>
</dbReference>
<accession>A0A8T3VQM1</accession>
<evidence type="ECO:0000313" key="3">
    <source>
        <dbReference type="Proteomes" id="UP000732619"/>
    </source>
</evidence>
<evidence type="ECO:0000259" key="1">
    <source>
        <dbReference type="Pfam" id="PF18050"/>
    </source>
</evidence>
<evidence type="ECO:0000313" key="2">
    <source>
        <dbReference type="EMBL" id="MBE6512270.1"/>
    </source>
</evidence>
<reference evidence="2" key="1">
    <citation type="submission" date="2019-04" db="EMBL/GenBank/DDBJ databases">
        <title>Evolution of Biomass-Degrading Anaerobic Consortia Revealed by Metagenomics.</title>
        <authorList>
            <person name="Peng X."/>
        </authorList>
    </citation>
    <scope>NUCLEOTIDE SEQUENCE</scope>
    <source>
        <strain evidence="2">SIG14</strain>
    </source>
</reference>
<dbReference type="AlphaFoldDB" id="A0A8T3VQM1"/>
<sequence length="383" mass="42426">MLDKRIALILIFIIGILSISAVNAVENGGDSYIGEDSSIIVESEQEANASNLSINGSAETTLTKNASTGPKSVTLSPSKLSTTYRSGKYFKVKVIDSKTKKPVAKVKLILKVYTGKKYKKFIKTTDAKGIAKLYASTLSIGSHKVTINVKDSKLYISKKKTSYIKISKAKPIISASNKTSYYKESKKYKIIIKNKESKKPMKNIKVLVKVYTGKKYKKYSLKTDENGTVGFNMKSLNKSKHKVVITIKATSKVKSASKIRYIKTVARPNIIKLKVNDHVFNVKLESNSAAKALMNKLKKGKITINAEDYGNFEKVGQLGFSLPRSDKYITTSAGDIVLYNGDEISLFYNQNSWSYTKLGKIQNTKDLKKILGTGDVTLVFSLK</sequence>
<feature type="domain" description="Cyclophilin-like" evidence="1">
    <location>
        <begin position="273"/>
        <end position="380"/>
    </location>
</feature>
<protein>
    <recommendedName>
        <fullName evidence="1">Cyclophilin-like domain-containing protein</fullName>
    </recommendedName>
</protein>